<dbReference type="RefSeq" id="XP_001585401.1">
    <property type="nucleotide sequence ID" value="XM_001585351.1"/>
</dbReference>
<dbReference type="PANTHER" id="PTHR42877:SF6">
    <property type="entry name" value="MONOOXYGENASE, PUTATIVE (AFU_ORTHOLOGUE AFUA_3G15050)-RELATED"/>
    <property type="match status" value="1"/>
</dbReference>
<reference evidence="6" key="1">
    <citation type="journal article" date="2011" name="PLoS Genet.">
        <title>Genomic analysis of the necrotrophic fungal pathogens Sclerotinia sclerotiorum and Botrytis cinerea.</title>
        <authorList>
            <person name="Amselem J."/>
            <person name="Cuomo C.A."/>
            <person name="van Kan J.A."/>
            <person name="Viaud M."/>
            <person name="Benito E.P."/>
            <person name="Couloux A."/>
            <person name="Coutinho P.M."/>
            <person name="de Vries R.P."/>
            <person name="Dyer P.S."/>
            <person name="Fillinger S."/>
            <person name="Fournier E."/>
            <person name="Gout L."/>
            <person name="Hahn M."/>
            <person name="Kohn L."/>
            <person name="Lapalu N."/>
            <person name="Plummer K.M."/>
            <person name="Pradier J.M."/>
            <person name="Quevillon E."/>
            <person name="Sharon A."/>
            <person name="Simon A."/>
            <person name="ten Have A."/>
            <person name="Tudzynski B."/>
            <person name="Tudzynski P."/>
            <person name="Wincker P."/>
            <person name="Andrew M."/>
            <person name="Anthouard V."/>
            <person name="Beever R.E."/>
            <person name="Beffa R."/>
            <person name="Benoit I."/>
            <person name="Bouzid O."/>
            <person name="Brault B."/>
            <person name="Chen Z."/>
            <person name="Choquer M."/>
            <person name="Collemare J."/>
            <person name="Cotton P."/>
            <person name="Danchin E.G."/>
            <person name="Da Silva C."/>
            <person name="Gautier A."/>
            <person name="Giraud C."/>
            <person name="Giraud T."/>
            <person name="Gonzalez C."/>
            <person name="Grossetete S."/>
            <person name="Guldener U."/>
            <person name="Henrissat B."/>
            <person name="Howlett B.J."/>
            <person name="Kodira C."/>
            <person name="Kretschmer M."/>
            <person name="Lappartient A."/>
            <person name="Leroch M."/>
            <person name="Levis C."/>
            <person name="Mauceli E."/>
            <person name="Neuveglise C."/>
            <person name="Oeser B."/>
            <person name="Pearson M."/>
            <person name="Poulain J."/>
            <person name="Poussereau N."/>
            <person name="Quesneville H."/>
            <person name="Rascle C."/>
            <person name="Schumacher J."/>
            <person name="Segurens B."/>
            <person name="Sexton A."/>
            <person name="Silva E."/>
            <person name="Sirven C."/>
            <person name="Soanes D.M."/>
            <person name="Talbot N.J."/>
            <person name="Templeton M."/>
            <person name="Yandava C."/>
            <person name="Yarden O."/>
            <person name="Zeng Q."/>
            <person name="Rollins J.A."/>
            <person name="Lebrun M.H."/>
            <person name="Dickman M."/>
        </authorList>
    </citation>
    <scope>NUCLEOTIDE SEQUENCE [LARGE SCALE GENOMIC DNA]</scope>
    <source>
        <strain evidence="6">ATCC 18683 / 1980 / Ss-1</strain>
    </source>
</reference>
<evidence type="ECO:0000256" key="1">
    <source>
        <dbReference type="ARBA" id="ARBA00010139"/>
    </source>
</evidence>
<organism evidence="5 6">
    <name type="scientific">Sclerotinia sclerotiorum (strain ATCC 18683 / 1980 / Ss-1)</name>
    <name type="common">White mold</name>
    <name type="synonym">Whetzelinia sclerotiorum</name>
    <dbReference type="NCBI Taxonomy" id="665079"/>
    <lineage>
        <taxon>Eukaryota</taxon>
        <taxon>Fungi</taxon>
        <taxon>Dikarya</taxon>
        <taxon>Ascomycota</taxon>
        <taxon>Pezizomycotina</taxon>
        <taxon>Leotiomycetes</taxon>
        <taxon>Helotiales</taxon>
        <taxon>Sclerotiniaceae</taxon>
        <taxon>Sclerotinia</taxon>
    </lineage>
</organism>
<dbReference type="GO" id="GO:0004499">
    <property type="term" value="F:N,N-dimethylaniline monooxygenase activity"/>
    <property type="evidence" value="ECO:0007669"/>
    <property type="project" value="InterPro"/>
</dbReference>
<evidence type="ECO:0000313" key="6">
    <source>
        <dbReference type="Proteomes" id="UP000001312"/>
    </source>
</evidence>
<dbReference type="InterPro" id="IPR051209">
    <property type="entry name" value="FAD-bind_Monooxygenase_sf"/>
</dbReference>
<evidence type="ECO:0000256" key="2">
    <source>
        <dbReference type="ARBA" id="ARBA00022630"/>
    </source>
</evidence>
<dbReference type="GeneID" id="5481489"/>
<name>A7F7R0_SCLS1</name>
<keyword evidence="4" id="KW-0560">Oxidoreductase</keyword>
<dbReference type="Proteomes" id="UP000001312">
    <property type="component" value="Unassembled WGS sequence"/>
</dbReference>
<gene>
    <name evidence="5" type="ORF">SS1G_13640</name>
</gene>
<protein>
    <submittedName>
        <fullName evidence="5">Uncharacterized protein</fullName>
    </submittedName>
</protein>
<accession>A7F7R0</accession>
<dbReference type="InterPro" id="IPR036188">
    <property type="entry name" value="FAD/NAD-bd_sf"/>
</dbReference>
<keyword evidence="3" id="KW-0274">FAD</keyword>
<dbReference type="InParanoid" id="A7F7R0"/>
<comment type="similarity">
    <text evidence="1">Belongs to the FAD-binding monooxygenase family.</text>
</comment>
<dbReference type="EMBL" id="CH476646">
    <property type="protein sequence ID" value="EDN98781.1"/>
    <property type="molecule type" value="Genomic_DNA"/>
</dbReference>
<dbReference type="GO" id="GO:0004497">
    <property type="term" value="F:monooxygenase activity"/>
    <property type="evidence" value="ECO:0000318"/>
    <property type="project" value="GO_Central"/>
</dbReference>
<sequence length="609" mass="67125">MTPHAEGIPNSNSIPAVNRGCSSSFQLEEHPLDEISSIKVIVVGGGISGILAGILLPIKVPGLQLRILERNSDLGGVWHTNVYPGVKCDIPADVYQSTFAPSTAWTSNYPSGDEIQEYWKSLAMQYDVEKLINYNTSVERAQWCEKTATWKVYGSKGEETFEDEAHILITATGLFSTPVLPDIPGLKDFEGVVMHTGGWDPSFDAKGKRLAVIGNGSSGLQILPQLQKVAHQLDHYVRSRTWVAPSFGGDGKLTEKREAPPISTAEYIQYRKRMENMTFARYSILIKDQPMSQNAKFAFQKLMAERLGSRTDLLHAIVPDFSPNCRRLTPAPGYLEALAKDNVEYITTSITNATKTGLATQNGVHRDYDAIVCCTGSDTSFAPTFSILAREGFDLQQAWRSDGSIGFPDTYLGIAAPSVPNLFFILGPNSTGHPGPLIHTIETQIAHLAKVLRKVSMQRIRTITPTAAAAADFRAVCEAYFPRTVMSESCRSWYNGGVPGGRNMVSRVSYNSMTAGPSCPEIAFWPGSAWHANIVRRDPRWEDYEYTYQNPSGNRFAYFGNGWTLKDVEAAANPQDPPDFTSYLDVNSVTGSADLKMYHESWCEGWTGV</sequence>
<dbReference type="KEGG" id="ssl:SS1G_13640"/>
<dbReference type="OMA" id="SAWHANI"/>
<keyword evidence="2" id="KW-0285">Flavoprotein</keyword>
<dbReference type="InterPro" id="IPR020946">
    <property type="entry name" value="Flavin_mOase-like"/>
</dbReference>
<evidence type="ECO:0000313" key="5">
    <source>
        <dbReference type="EMBL" id="EDN98781.1"/>
    </source>
</evidence>
<dbReference type="GO" id="GO:0050661">
    <property type="term" value="F:NADP binding"/>
    <property type="evidence" value="ECO:0007669"/>
    <property type="project" value="InterPro"/>
</dbReference>
<evidence type="ECO:0000256" key="4">
    <source>
        <dbReference type="ARBA" id="ARBA00023002"/>
    </source>
</evidence>
<dbReference type="GO" id="GO:0050660">
    <property type="term" value="F:flavin adenine dinucleotide binding"/>
    <property type="evidence" value="ECO:0007669"/>
    <property type="project" value="InterPro"/>
</dbReference>
<keyword evidence="6" id="KW-1185">Reference proteome</keyword>
<dbReference type="SUPFAM" id="SSF51905">
    <property type="entry name" value="FAD/NAD(P)-binding domain"/>
    <property type="match status" value="3"/>
</dbReference>
<dbReference type="AlphaFoldDB" id="A7F7R0"/>
<proteinExistence type="inferred from homology"/>
<dbReference type="Gene3D" id="3.50.50.60">
    <property type="entry name" value="FAD/NAD(P)-binding domain"/>
    <property type="match status" value="2"/>
</dbReference>
<dbReference type="Pfam" id="PF00743">
    <property type="entry name" value="FMO-like"/>
    <property type="match status" value="1"/>
</dbReference>
<dbReference type="PANTHER" id="PTHR42877">
    <property type="entry name" value="L-ORNITHINE N(5)-MONOOXYGENASE-RELATED"/>
    <property type="match status" value="1"/>
</dbReference>
<evidence type="ECO:0000256" key="3">
    <source>
        <dbReference type="ARBA" id="ARBA00022827"/>
    </source>
</evidence>